<proteinExistence type="inferred from homology"/>
<evidence type="ECO:0000313" key="13">
    <source>
        <dbReference type="Proteomes" id="UP000008641"/>
    </source>
</evidence>
<comment type="cofactor">
    <cofactor evidence="6">
        <name>Mg(2+)</name>
        <dbReference type="ChEBI" id="CHEBI:18420"/>
    </cofactor>
</comment>
<feature type="binding site" evidence="6">
    <location>
        <position position="562"/>
    </location>
    <ligand>
        <name>ATP</name>
        <dbReference type="ChEBI" id="CHEBI:30616"/>
    </ligand>
</feature>
<dbReference type="InterPro" id="IPR025198">
    <property type="entry name" value="PPK_N_dom"/>
</dbReference>
<gene>
    <name evidence="6" type="primary">ppk</name>
    <name evidence="12" type="ordered locus">Weevi_1927</name>
</gene>
<reference evidence="13" key="2">
    <citation type="journal article" date="2011" name="Stand. Genomic Sci.">
        <title>Complete genome sequence of Weeksella virosa type strain (9751T).</title>
        <authorList>
            <person name="Lang E."/>
            <person name="Teshima H."/>
            <person name="Lucas S."/>
            <person name="Lapidus A."/>
            <person name="Hammon N."/>
            <person name="Deshpande S."/>
            <person name="Nolan M."/>
            <person name="Cheng J."/>
            <person name="Pitluck S."/>
            <person name="Liolios K."/>
            <person name="Pagani I."/>
            <person name="Mikhailova N."/>
            <person name="Ivanova N."/>
            <person name="Mavromatis K."/>
            <person name="Pati A."/>
            <person name="Tapia R."/>
            <person name="Han C."/>
            <person name="Goodwin L."/>
            <person name="Chen A."/>
            <person name="Palaniappan K."/>
            <person name="Land M."/>
            <person name="Hauser L."/>
            <person name="Chang Y."/>
            <person name="Jeffries C."/>
            <person name="Brambilla E."/>
            <person name="Kopitz M."/>
            <person name="Rohde M."/>
            <person name="Goker M."/>
            <person name="Tindall B."/>
            <person name="Detter J."/>
            <person name="Woyke T."/>
            <person name="Bristow J."/>
            <person name="Eisen J."/>
            <person name="Markowitz V."/>
            <person name="Hugenholtz P."/>
            <person name="Klenk H."/>
            <person name="Kyrpides N."/>
        </authorList>
    </citation>
    <scope>NUCLEOTIDE SEQUENCE [LARGE SCALE GENOMIC DNA]</scope>
    <source>
        <strain evidence="13">ATCC 43766 / DSM 16922 / JCM 21250 / NBRC 16016 / NCTC 11634 / CL345/78</strain>
    </source>
</reference>
<dbReference type="InterPro" id="IPR041108">
    <property type="entry name" value="PP_kinase_C_1"/>
</dbReference>
<dbReference type="InterPro" id="IPR036830">
    <property type="entry name" value="PP_kinase_middle_dom_sf"/>
</dbReference>
<accession>F0P128</accession>
<dbReference type="InterPro" id="IPR025200">
    <property type="entry name" value="PPK_C_dom2"/>
</dbReference>
<dbReference type="RefSeq" id="WP_013599001.1">
    <property type="nucleotide sequence ID" value="NC_015144.1"/>
</dbReference>
<evidence type="ECO:0000259" key="9">
    <source>
        <dbReference type="Pfam" id="PF13089"/>
    </source>
</evidence>
<dbReference type="Pfam" id="PF13089">
    <property type="entry name" value="PP_kinase_N"/>
    <property type="match status" value="1"/>
</dbReference>
<evidence type="ECO:0000256" key="7">
    <source>
        <dbReference type="RuleBase" id="RU003800"/>
    </source>
</evidence>
<evidence type="ECO:0000256" key="6">
    <source>
        <dbReference type="HAMAP-Rule" id="MF_00347"/>
    </source>
</evidence>
<protein>
    <recommendedName>
        <fullName evidence="6 7">Polyphosphate kinase</fullName>
        <ecNumber evidence="6 7">2.7.4.1</ecNumber>
    </recommendedName>
    <alternativeName>
        <fullName evidence="6">ATP-polyphosphate phosphotransferase</fullName>
    </alternativeName>
    <alternativeName>
        <fullName evidence="6">Polyphosphoric acid kinase</fullName>
    </alternativeName>
</protein>
<dbReference type="PANTHER" id="PTHR30218:SF0">
    <property type="entry name" value="POLYPHOSPHATE KINASE"/>
    <property type="match status" value="1"/>
</dbReference>
<dbReference type="EC" id="2.7.4.1" evidence="6 7"/>
<dbReference type="eggNOG" id="COG0855">
    <property type="taxonomic scope" value="Bacteria"/>
</dbReference>
<evidence type="ECO:0000256" key="4">
    <source>
        <dbReference type="ARBA" id="ARBA00022777"/>
    </source>
</evidence>
<dbReference type="SUPFAM" id="SSF56024">
    <property type="entry name" value="Phospholipase D/nuclease"/>
    <property type="match status" value="2"/>
</dbReference>
<dbReference type="Proteomes" id="UP000008641">
    <property type="component" value="Chromosome"/>
</dbReference>
<keyword evidence="6" id="KW-0479">Metal-binding</keyword>
<feature type="domain" description="Polyphosphate kinase C-terminal" evidence="11">
    <location>
        <begin position="329"/>
        <end position="491"/>
    </location>
</feature>
<dbReference type="STRING" id="865938.Weevi_1927"/>
<dbReference type="AlphaFoldDB" id="F0P128"/>
<dbReference type="HAMAP" id="MF_00347">
    <property type="entry name" value="Polyphosphate_kinase"/>
    <property type="match status" value="1"/>
</dbReference>
<evidence type="ECO:0000256" key="2">
    <source>
        <dbReference type="ARBA" id="ARBA00022679"/>
    </source>
</evidence>
<evidence type="ECO:0000256" key="5">
    <source>
        <dbReference type="ARBA" id="ARBA00022840"/>
    </source>
</evidence>
<feature type="binding site" evidence="6">
    <location>
        <position position="372"/>
    </location>
    <ligand>
        <name>Mg(2+)</name>
        <dbReference type="ChEBI" id="CHEBI:18420"/>
    </ligand>
</feature>
<dbReference type="InterPro" id="IPR003414">
    <property type="entry name" value="PP_kinase"/>
</dbReference>
<dbReference type="Gene3D" id="3.30.1840.10">
    <property type="entry name" value="Polyphosphate kinase middle domain"/>
    <property type="match status" value="1"/>
</dbReference>
<dbReference type="Pfam" id="PF02503">
    <property type="entry name" value="PP_kinase"/>
    <property type="match status" value="1"/>
</dbReference>
<dbReference type="EMBL" id="CP002455">
    <property type="protein sequence ID" value="ADX68612.1"/>
    <property type="molecule type" value="Genomic_DNA"/>
</dbReference>
<dbReference type="HOGENOM" id="CLU_009678_6_1_10"/>
<comment type="similarity">
    <text evidence="6 7">Belongs to the polyphosphate kinase 1 (PPK1) family.</text>
</comment>
<comment type="PTM">
    <text evidence="6 7">An intermediate of this reaction is the autophosphorylated ppk in which a phosphate is covalently linked to a histidine residue through a N-P bond.</text>
</comment>
<dbReference type="PANTHER" id="PTHR30218">
    <property type="entry name" value="POLYPHOSPHATE KINASE"/>
    <property type="match status" value="1"/>
</dbReference>
<feature type="binding site" evidence="6">
    <location>
        <position position="466"/>
    </location>
    <ligand>
        <name>ATP</name>
        <dbReference type="ChEBI" id="CHEBI:30616"/>
    </ligand>
</feature>
<keyword evidence="13" id="KW-1185">Reference proteome</keyword>
<feature type="domain" description="Polyphosphate kinase C-terminal" evidence="10">
    <location>
        <begin position="501"/>
        <end position="662"/>
    </location>
</feature>
<evidence type="ECO:0000259" key="10">
    <source>
        <dbReference type="Pfam" id="PF13090"/>
    </source>
</evidence>
<feature type="binding site" evidence="6">
    <location>
        <position position="42"/>
    </location>
    <ligand>
        <name>ATP</name>
        <dbReference type="ChEBI" id="CHEBI:30616"/>
    </ligand>
</feature>
<keyword evidence="3 6" id="KW-0547">Nucleotide-binding</keyword>
<dbReference type="Pfam" id="PF13090">
    <property type="entry name" value="PP_kinase_C"/>
    <property type="match status" value="1"/>
</dbReference>
<dbReference type="Pfam" id="PF17941">
    <property type="entry name" value="PP_kinase_C_1"/>
    <property type="match status" value="1"/>
</dbReference>
<keyword evidence="2 6" id="KW-0808">Transferase</keyword>
<feature type="domain" description="Polyphosphate kinase N-terminal" evidence="9">
    <location>
        <begin position="4"/>
        <end position="113"/>
    </location>
</feature>
<keyword evidence="6" id="KW-0460">Magnesium</keyword>
<keyword evidence="4 6" id="KW-0418">Kinase</keyword>
<comment type="catalytic activity">
    <reaction evidence="6 7">
        <text>[phosphate](n) + ATP = [phosphate](n+1) + ADP</text>
        <dbReference type="Rhea" id="RHEA:19573"/>
        <dbReference type="Rhea" id="RHEA-COMP:9859"/>
        <dbReference type="Rhea" id="RHEA-COMP:14280"/>
        <dbReference type="ChEBI" id="CHEBI:16838"/>
        <dbReference type="ChEBI" id="CHEBI:30616"/>
        <dbReference type="ChEBI" id="CHEBI:456216"/>
        <dbReference type="EC" id="2.7.4.1"/>
    </reaction>
</comment>
<dbReference type="Gene3D" id="1.20.58.310">
    <property type="entry name" value="Polyphosphate kinase N-terminal domain"/>
    <property type="match status" value="1"/>
</dbReference>
<dbReference type="GO" id="GO:0046872">
    <property type="term" value="F:metal ion binding"/>
    <property type="evidence" value="ECO:0007669"/>
    <property type="project" value="UniProtKB-KW"/>
</dbReference>
<dbReference type="PIRSF" id="PIRSF015589">
    <property type="entry name" value="PP_kinase"/>
    <property type="match status" value="1"/>
</dbReference>
<dbReference type="KEGG" id="wvi:Weevi_1927"/>
<dbReference type="InterPro" id="IPR024953">
    <property type="entry name" value="PP_kinase_middle"/>
</dbReference>
<dbReference type="GO" id="GO:0005524">
    <property type="term" value="F:ATP binding"/>
    <property type="evidence" value="ECO:0007669"/>
    <property type="project" value="UniProtKB-KW"/>
</dbReference>
<evidence type="ECO:0000256" key="1">
    <source>
        <dbReference type="ARBA" id="ARBA00022553"/>
    </source>
</evidence>
<dbReference type="Gene3D" id="3.30.870.10">
    <property type="entry name" value="Endonuclease Chain A"/>
    <property type="match status" value="2"/>
</dbReference>
<dbReference type="GO" id="GO:0009358">
    <property type="term" value="C:polyphosphate kinase complex"/>
    <property type="evidence" value="ECO:0007669"/>
    <property type="project" value="InterPro"/>
</dbReference>
<keyword evidence="1 6" id="KW-0597">Phosphoprotein</keyword>
<dbReference type="SUPFAM" id="SSF140356">
    <property type="entry name" value="PPK N-terminal domain-like"/>
    <property type="match status" value="1"/>
</dbReference>
<feature type="binding site" evidence="6">
    <location>
        <position position="402"/>
    </location>
    <ligand>
        <name>Mg(2+)</name>
        <dbReference type="ChEBI" id="CHEBI:18420"/>
    </ligand>
</feature>
<evidence type="ECO:0000259" key="8">
    <source>
        <dbReference type="Pfam" id="PF02503"/>
    </source>
</evidence>
<sequence>MIKYINRELSWLRFNARVLQEAADPTVPLLERIRFLGIYSNNLDEFYSVRYSAILRSIELKNVEKVYKNICEQQTDEELIEEINKTVSEQRILYDELYEVLLEKLKEEKIHVVDHLNIPKELIGFMKDIFYRDFDHTIGVMILDDYLKAPQLRDGNFYLAVKMMIKGQPKYAIVSVPTNLFSRFILLPKFDDNQYVIFIEDIIRYHLNDIFKIFDFDEIEAHSIKITRDSELDIDNDLEHTILEKISIGLEGRKKGEPVRMVYDREIADDTLNYILKKLNLDEFDSINPGGKYHNKSDLMKFPTFGRKDLTYPKITPIQQKKAFAEKSFFRYFSKNDHLMYAPYHDYSLFLKFLREAAIDPKVKKIKITIYRVAKDSQVLNSLINAAINGKDVTTVLELRARFDEANNVNWSKRLQDAGVHVIFGVPGLKVHSKIGYIEREAEEGLSQKYAFISTGNFHAGTAKVYTDYTFFTSKPEITNEIEGLFNFFGANYLSHSYKKLMVSPFQTRKRLVKFIKREIKNKQKGLPAGINLKLNSLSDKNIIDLLYEASSKGVPVRLVVRGIHCLIPQEKDLSDKIHSISVVDKFLEHPRVYWFCNGGENSVYISSADIMERNLDFRIEVACPIEDPKLKQIVMDTFDLSFTDNVKARIHDKTTSLTYQINDLPHNRSQFTIYDYLQQLEEGDEN</sequence>
<evidence type="ECO:0000259" key="11">
    <source>
        <dbReference type="Pfam" id="PF17941"/>
    </source>
</evidence>
<organism evidence="12 13">
    <name type="scientific">Weeksella virosa (strain ATCC 43766 / DSM 16922 / JCM 21250 / CCUG 30538 / CDC 9751 / IAM 14551 / NBRC 16016 / NCTC 11634 / CL345/78)</name>
    <dbReference type="NCBI Taxonomy" id="865938"/>
    <lineage>
        <taxon>Bacteria</taxon>
        <taxon>Pseudomonadati</taxon>
        <taxon>Bacteroidota</taxon>
        <taxon>Flavobacteriia</taxon>
        <taxon>Flavobacteriales</taxon>
        <taxon>Weeksellaceae</taxon>
        <taxon>Weeksella</taxon>
    </lineage>
</organism>
<evidence type="ECO:0000256" key="3">
    <source>
        <dbReference type="ARBA" id="ARBA00022741"/>
    </source>
</evidence>
<dbReference type="GO" id="GO:0008976">
    <property type="term" value="F:polyphosphate kinase activity"/>
    <property type="evidence" value="ECO:0007669"/>
    <property type="project" value="UniProtKB-UniRule"/>
</dbReference>
<dbReference type="GO" id="GO:0006799">
    <property type="term" value="P:polyphosphate biosynthetic process"/>
    <property type="evidence" value="ECO:0007669"/>
    <property type="project" value="UniProtKB-UniRule"/>
</dbReference>
<dbReference type="SUPFAM" id="SSF143724">
    <property type="entry name" value="PHP14-like"/>
    <property type="match status" value="1"/>
</dbReference>
<comment type="function">
    <text evidence="6 7">Catalyzes the reversible transfer of the terminal phosphate of ATP to form a long-chain polyphosphate (polyP).</text>
</comment>
<feature type="binding site" evidence="6">
    <location>
        <position position="590"/>
    </location>
    <ligand>
        <name>ATP</name>
        <dbReference type="ChEBI" id="CHEBI:30616"/>
    </ligand>
</feature>
<feature type="domain" description="Polyphosphate kinase middle" evidence="8">
    <location>
        <begin position="125"/>
        <end position="302"/>
    </location>
</feature>
<dbReference type="OrthoDB" id="9761456at2"/>
<keyword evidence="5 6" id="KW-0067">ATP-binding</keyword>
<reference evidence="12 13" key="1">
    <citation type="journal article" date="2011" name="Stand. Genomic Sci.">
        <title>Complete genome sequence of Weeksella virosa type strain (9751).</title>
        <authorList>
            <person name="Lang E."/>
            <person name="Teshima H."/>
            <person name="Lucas S."/>
            <person name="Lapidus A."/>
            <person name="Hammon N."/>
            <person name="Deshpande S."/>
            <person name="Nolan M."/>
            <person name="Cheng J.F."/>
            <person name="Pitluck S."/>
            <person name="Liolios K."/>
            <person name="Pagani I."/>
            <person name="Mikhailova N."/>
            <person name="Ivanova N."/>
            <person name="Mavromatis K."/>
            <person name="Pati A."/>
            <person name="Tapia R."/>
            <person name="Han C."/>
            <person name="Goodwin L."/>
            <person name="Chen A."/>
            <person name="Palaniappan K."/>
            <person name="Land M."/>
            <person name="Hauser L."/>
            <person name="Chang Y.J."/>
            <person name="Jeffries C.D."/>
            <person name="Brambilla E.M."/>
            <person name="Kopitz M."/>
            <person name="Rohde M."/>
            <person name="Goker M."/>
            <person name="Tindall B.J."/>
            <person name="Detter J.C."/>
            <person name="Woyke T."/>
            <person name="Bristow J."/>
            <person name="Eisen J.A."/>
            <person name="Markowitz V."/>
            <person name="Hugenholtz P."/>
            <person name="Klenk H.P."/>
            <person name="Kyrpides N.C."/>
        </authorList>
    </citation>
    <scope>NUCLEOTIDE SEQUENCE [LARGE SCALE GENOMIC DNA]</scope>
    <source>
        <strain evidence="13">ATCC 43766 / DSM 16922 / JCM 21250 / NBRC 16016 / NCTC 11634 / CL345/78</strain>
    </source>
</reference>
<dbReference type="NCBIfam" id="NF003917">
    <property type="entry name" value="PRK05443.1-1"/>
    <property type="match status" value="1"/>
</dbReference>
<dbReference type="NCBIfam" id="TIGR03705">
    <property type="entry name" value="poly_P_kin"/>
    <property type="match status" value="1"/>
</dbReference>
<dbReference type="InterPro" id="IPR036832">
    <property type="entry name" value="PPK_N_dom_sf"/>
</dbReference>
<feature type="active site" description="Phosphohistidine intermediate" evidence="6">
    <location>
        <position position="432"/>
    </location>
</feature>
<name>F0P128_WEEVC</name>
<evidence type="ECO:0000313" key="12">
    <source>
        <dbReference type="EMBL" id="ADX68612.1"/>
    </source>
</evidence>